<dbReference type="OrthoDB" id="441172at2759"/>
<dbReference type="AlphaFoldDB" id="A0A9W8APX7"/>
<name>A0A9W8APX7_9FUNG</name>
<feature type="transmembrane region" description="Helical" evidence="2">
    <location>
        <begin position="565"/>
        <end position="589"/>
    </location>
</feature>
<keyword evidence="2" id="KW-0472">Membrane</keyword>
<accession>A0A9W8APX7</accession>
<feature type="transmembrane region" description="Helical" evidence="2">
    <location>
        <begin position="204"/>
        <end position="227"/>
    </location>
</feature>
<feature type="transmembrane region" description="Helical" evidence="2">
    <location>
        <begin position="624"/>
        <end position="645"/>
    </location>
</feature>
<feature type="chain" id="PRO_5040734194" evidence="3">
    <location>
        <begin position="31"/>
        <end position="1044"/>
    </location>
</feature>
<dbReference type="Proteomes" id="UP001150925">
    <property type="component" value="Unassembled WGS sequence"/>
</dbReference>
<keyword evidence="2" id="KW-1133">Transmembrane helix</keyword>
<feature type="compositionally biased region" description="Low complexity" evidence="1">
    <location>
        <begin position="155"/>
        <end position="195"/>
    </location>
</feature>
<feature type="compositionally biased region" description="Polar residues" evidence="1">
    <location>
        <begin position="977"/>
        <end position="992"/>
    </location>
</feature>
<keyword evidence="5" id="KW-1185">Reference proteome</keyword>
<feature type="signal peptide" evidence="3">
    <location>
        <begin position="1"/>
        <end position="30"/>
    </location>
</feature>
<gene>
    <name evidence="4" type="ORF">IWQ62_003983</name>
</gene>
<feature type="compositionally biased region" description="Basic and acidic residues" evidence="1">
    <location>
        <begin position="993"/>
        <end position="1002"/>
    </location>
</feature>
<keyword evidence="3" id="KW-0732">Signal</keyword>
<feature type="non-terminal residue" evidence="4">
    <location>
        <position position="1044"/>
    </location>
</feature>
<evidence type="ECO:0000313" key="4">
    <source>
        <dbReference type="EMBL" id="KAJ1961105.1"/>
    </source>
</evidence>
<dbReference type="EMBL" id="JANBPY010001202">
    <property type="protein sequence ID" value="KAJ1961105.1"/>
    <property type="molecule type" value="Genomic_DNA"/>
</dbReference>
<feature type="transmembrane region" description="Helical" evidence="2">
    <location>
        <begin position="748"/>
        <end position="769"/>
    </location>
</feature>
<comment type="caution">
    <text evidence="4">The sequence shown here is derived from an EMBL/GenBank/DDBJ whole genome shotgun (WGS) entry which is preliminary data.</text>
</comment>
<feature type="region of interest" description="Disordered" evidence="1">
    <location>
        <begin position="128"/>
        <end position="195"/>
    </location>
</feature>
<keyword evidence="2" id="KW-0812">Transmembrane</keyword>
<feature type="compositionally biased region" description="Polar residues" evidence="1">
    <location>
        <begin position="144"/>
        <end position="154"/>
    </location>
</feature>
<protein>
    <submittedName>
        <fullName evidence="4">Uncharacterized protein</fullName>
    </submittedName>
</protein>
<organism evidence="4 5">
    <name type="scientific">Dispira parvispora</name>
    <dbReference type="NCBI Taxonomy" id="1520584"/>
    <lineage>
        <taxon>Eukaryota</taxon>
        <taxon>Fungi</taxon>
        <taxon>Fungi incertae sedis</taxon>
        <taxon>Zoopagomycota</taxon>
        <taxon>Kickxellomycotina</taxon>
        <taxon>Dimargaritomycetes</taxon>
        <taxon>Dimargaritales</taxon>
        <taxon>Dimargaritaceae</taxon>
        <taxon>Dispira</taxon>
    </lineage>
</organism>
<evidence type="ECO:0000313" key="5">
    <source>
        <dbReference type="Proteomes" id="UP001150925"/>
    </source>
</evidence>
<proteinExistence type="predicted"/>
<evidence type="ECO:0000256" key="2">
    <source>
        <dbReference type="SAM" id="Phobius"/>
    </source>
</evidence>
<feature type="compositionally biased region" description="Polar residues" evidence="1">
    <location>
        <begin position="1008"/>
        <end position="1044"/>
    </location>
</feature>
<feature type="transmembrane region" description="Helical" evidence="2">
    <location>
        <begin position="527"/>
        <end position="553"/>
    </location>
</feature>
<feature type="transmembrane region" description="Helical" evidence="2">
    <location>
        <begin position="717"/>
        <end position="736"/>
    </location>
</feature>
<evidence type="ECO:0000256" key="3">
    <source>
        <dbReference type="SAM" id="SignalP"/>
    </source>
</evidence>
<feature type="transmembrane region" description="Helical" evidence="2">
    <location>
        <begin position="281"/>
        <end position="301"/>
    </location>
</feature>
<feature type="transmembrane region" description="Helical" evidence="2">
    <location>
        <begin position="688"/>
        <end position="705"/>
    </location>
</feature>
<evidence type="ECO:0000256" key="1">
    <source>
        <dbReference type="SAM" id="MobiDB-lite"/>
    </source>
</evidence>
<feature type="transmembrane region" description="Helical" evidence="2">
    <location>
        <begin position="416"/>
        <end position="434"/>
    </location>
</feature>
<reference evidence="4" key="1">
    <citation type="submission" date="2022-07" db="EMBL/GenBank/DDBJ databases">
        <title>Phylogenomic reconstructions and comparative analyses of Kickxellomycotina fungi.</title>
        <authorList>
            <person name="Reynolds N.K."/>
            <person name="Stajich J.E."/>
            <person name="Barry K."/>
            <person name="Grigoriev I.V."/>
            <person name="Crous P."/>
            <person name="Smith M.E."/>
        </authorList>
    </citation>
    <scope>NUCLEOTIDE SEQUENCE</scope>
    <source>
        <strain evidence="4">RSA 1196</strain>
    </source>
</reference>
<feature type="region of interest" description="Disordered" evidence="1">
    <location>
        <begin position="975"/>
        <end position="1044"/>
    </location>
</feature>
<sequence>SVAPNVPTRALVHALIPVLVVIDIPVAGLALTQDLDPAVAHIGIVAVAQEHRKGTDDGDIPDPAVVQDHLVAGDIVNPTAGLLEEAEVEANLILRYLAYKHGHVLVNVLKFATNGSIRLYRQKATPPNPFDYSLHQPPVPRQLDLSSDQVVSNDSPNSPATNTKTTPPSTTAEDNVSTDSTNTATTTATSTASKKATGTTKGDLIMIVCFFTLVVLSVVGTWLYFYITDKTREPEMVLLDRMQTQKEVESLVENLYTQLRTLKSMPLPWTTMRPDVLHNVLSWWFVVGIILSLGVLTAGFLKSTAYSSDTRSSVQSNATRQYPTSVWTTFPTTTTDAESGTFIMNSDGPDQTSSPILSRDFIIGTDPTSNDRGHHSSGLTRRQELRTRSPSLVPRAVDRDEATPKDIIADLQVSEGIMMAGTFLFFITLNFFFMTRQHLYYRRRKTASLDRSRHHVISKTAYSHYEKNWQNTIQIVTLVLEFLQLLFFPLRDLITNTDIIQINDSTSDTLDIIMGLVSFFPRLSSSFFIILFWTVFTAVFVFFFVAIALHWINSSQARREQGRSVPIYWVSYFVPIVSLLYLPILVVFVSSAQCLSKQVFNLKDQEDPDQGGLLKCHAPNVQPVAYFIISLVGYTVAYVMMTTFVTSYDRTPVEGEILFKSKPIAIIKNLSLLLTIDFLLVPSHFNRLRSTLSLVILIGLVCVNLKLRPCYVDQINFWRSGCFCCILWTGLLVAMLNNQTSQVRRMSVGGIVGCIIGGMVAIVIIFVLIHYCGRNFSMDTWVDIRATEHKPLADEPIEPTCNVTAGVAHDNNNEYQHYLRDSNHYASLRQFQASLGKHTSCDYNLVDHDKLAEALGHEFRQSSNPHLAVFPATTPSTNFSPDISLDPQLLLRGPHNASSYFESPQTEWVPTSRPFLPDTLTRPLATTVSSPQRKNSYKATPEFILHRARTLVPGINETGTNRHSDEHKGSYELQDLAGSQSDQTSVATSTKSDSTDSQEKYTRKSKNANDCIQPTGNLSRSGQEPLSDTTMLDSNSSLEPTKPL</sequence>